<accession>A0A6A5V616</accession>
<sequence length="363" mass="40719">MMVVAVEVETGGRRASEAPLAGTQGCQTSRSAAEVEEQSTARLMSARGANVLPSALPHTSPYTLDSALTICEQACMNDSTILLDQAISRLSAKHLPRLYDRLPHSAIRHNAVNILKDLVARGVDIRPRLPYVVSDANTETLQLLLDNGWDINSTTEDDNHGTDGKLPFLWHVLHNRDLVEWGLEHGAHTSVQFSESTPQLRRLLHQTLLEKCVARCSISTYELLRSHGAPHGRRELHLAVEMATYGPFGNGARDEQKHRERLNMVRYLLDVVGLDVNAPDQPTNINILPMHRGGNGRSAGPICYIPTSSMLERDTRDLTWMLLDRGADPELAIEFAKEEYPRFIEDVEAWRERQKRRSRCCIQ</sequence>
<dbReference type="Proteomes" id="UP000800036">
    <property type="component" value="Unassembled WGS sequence"/>
</dbReference>
<evidence type="ECO:0008006" key="4">
    <source>
        <dbReference type="Google" id="ProtNLM"/>
    </source>
</evidence>
<organism evidence="2 3">
    <name type="scientific">Bimuria novae-zelandiae CBS 107.79</name>
    <dbReference type="NCBI Taxonomy" id="1447943"/>
    <lineage>
        <taxon>Eukaryota</taxon>
        <taxon>Fungi</taxon>
        <taxon>Dikarya</taxon>
        <taxon>Ascomycota</taxon>
        <taxon>Pezizomycotina</taxon>
        <taxon>Dothideomycetes</taxon>
        <taxon>Pleosporomycetidae</taxon>
        <taxon>Pleosporales</taxon>
        <taxon>Massarineae</taxon>
        <taxon>Didymosphaeriaceae</taxon>
        <taxon>Bimuria</taxon>
    </lineage>
</organism>
<keyword evidence="3" id="KW-1185">Reference proteome</keyword>
<protein>
    <recommendedName>
        <fullName evidence="4">Ankyrin</fullName>
    </recommendedName>
</protein>
<dbReference type="AlphaFoldDB" id="A0A6A5V616"/>
<dbReference type="OrthoDB" id="426293at2759"/>
<evidence type="ECO:0000313" key="3">
    <source>
        <dbReference type="Proteomes" id="UP000800036"/>
    </source>
</evidence>
<evidence type="ECO:0000256" key="1">
    <source>
        <dbReference type="SAM" id="MobiDB-lite"/>
    </source>
</evidence>
<dbReference type="Gene3D" id="1.25.40.20">
    <property type="entry name" value="Ankyrin repeat-containing domain"/>
    <property type="match status" value="1"/>
</dbReference>
<gene>
    <name evidence="2" type="ORF">BU23DRAFT_569540</name>
</gene>
<evidence type="ECO:0000313" key="2">
    <source>
        <dbReference type="EMBL" id="KAF1971709.1"/>
    </source>
</evidence>
<dbReference type="InterPro" id="IPR036770">
    <property type="entry name" value="Ankyrin_rpt-contain_sf"/>
</dbReference>
<feature type="region of interest" description="Disordered" evidence="1">
    <location>
        <begin position="9"/>
        <end position="31"/>
    </location>
</feature>
<dbReference type="EMBL" id="ML976691">
    <property type="protein sequence ID" value="KAF1971709.1"/>
    <property type="molecule type" value="Genomic_DNA"/>
</dbReference>
<reference evidence="2" key="1">
    <citation type="journal article" date="2020" name="Stud. Mycol.">
        <title>101 Dothideomycetes genomes: a test case for predicting lifestyles and emergence of pathogens.</title>
        <authorList>
            <person name="Haridas S."/>
            <person name="Albert R."/>
            <person name="Binder M."/>
            <person name="Bloem J."/>
            <person name="Labutti K."/>
            <person name="Salamov A."/>
            <person name="Andreopoulos B."/>
            <person name="Baker S."/>
            <person name="Barry K."/>
            <person name="Bills G."/>
            <person name="Bluhm B."/>
            <person name="Cannon C."/>
            <person name="Castanera R."/>
            <person name="Culley D."/>
            <person name="Daum C."/>
            <person name="Ezra D."/>
            <person name="Gonzalez J."/>
            <person name="Henrissat B."/>
            <person name="Kuo A."/>
            <person name="Liang C."/>
            <person name="Lipzen A."/>
            <person name="Lutzoni F."/>
            <person name="Magnuson J."/>
            <person name="Mondo S."/>
            <person name="Nolan M."/>
            <person name="Ohm R."/>
            <person name="Pangilinan J."/>
            <person name="Park H.-J."/>
            <person name="Ramirez L."/>
            <person name="Alfaro M."/>
            <person name="Sun H."/>
            <person name="Tritt A."/>
            <person name="Yoshinaga Y."/>
            <person name="Zwiers L.-H."/>
            <person name="Turgeon B."/>
            <person name="Goodwin S."/>
            <person name="Spatafora J."/>
            <person name="Crous P."/>
            <person name="Grigoriev I."/>
        </authorList>
    </citation>
    <scope>NUCLEOTIDE SEQUENCE</scope>
    <source>
        <strain evidence="2">CBS 107.79</strain>
    </source>
</reference>
<name>A0A6A5V616_9PLEO</name>
<proteinExistence type="predicted"/>
<dbReference type="SUPFAM" id="SSF48403">
    <property type="entry name" value="Ankyrin repeat"/>
    <property type="match status" value="1"/>
</dbReference>